<accession>A0ABW0X4Z3</accession>
<dbReference type="Proteomes" id="UP001595975">
    <property type="component" value="Unassembled WGS sequence"/>
</dbReference>
<keyword evidence="2" id="KW-1185">Reference proteome</keyword>
<dbReference type="RefSeq" id="WP_380225295.1">
    <property type="nucleotide sequence ID" value="NZ_JBHSOF010000011.1"/>
</dbReference>
<name>A0ABW0X4Z3_9ACTN</name>
<sequence>MDATVEPHVVTERTDGRVPAQRPGLAELAGLDAGELASRLELALSGLGARPVSPFDSAI</sequence>
<proteinExistence type="predicted"/>
<comment type="caution">
    <text evidence="1">The sequence shown here is derived from an EMBL/GenBank/DDBJ whole genome shotgun (WGS) entry which is preliminary data.</text>
</comment>
<evidence type="ECO:0000313" key="1">
    <source>
        <dbReference type="EMBL" id="MFC5663625.1"/>
    </source>
</evidence>
<reference evidence="2" key="1">
    <citation type="journal article" date="2019" name="Int. J. Syst. Evol. Microbiol.">
        <title>The Global Catalogue of Microorganisms (GCM) 10K type strain sequencing project: providing services to taxonomists for standard genome sequencing and annotation.</title>
        <authorList>
            <consortium name="The Broad Institute Genomics Platform"/>
            <consortium name="The Broad Institute Genome Sequencing Center for Infectious Disease"/>
            <person name="Wu L."/>
            <person name="Ma J."/>
        </authorList>
    </citation>
    <scope>NUCLEOTIDE SEQUENCE [LARGE SCALE GENOMIC DNA]</scope>
    <source>
        <strain evidence="2">CGMCC 4.1437</strain>
    </source>
</reference>
<dbReference type="EMBL" id="JBHSOF010000011">
    <property type="protein sequence ID" value="MFC5663625.1"/>
    <property type="molecule type" value="Genomic_DNA"/>
</dbReference>
<evidence type="ECO:0000313" key="2">
    <source>
        <dbReference type="Proteomes" id="UP001595975"/>
    </source>
</evidence>
<organism evidence="1 2">
    <name type="scientific">Kitasatospora misakiensis</name>
    <dbReference type="NCBI Taxonomy" id="67330"/>
    <lineage>
        <taxon>Bacteria</taxon>
        <taxon>Bacillati</taxon>
        <taxon>Actinomycetota</taxon>
        <taxon>Actinomycetes</taxon>
        <taxon>Kitasatosporales</taxon>
        <taxon>Streptomycetaceae</taxon>
        <taxon>Kitasatospora</taxon>
    </lineage>
</organism>
<protein>
    <recommendedName>
        <fullName evidence="3">FXSXX-COOH protein</fullName>
    </recommendedName>
</protein>
<evidence type="ECO:0008006" key="3">
    <source>
        <dbReference type="Google" id="ProtNLM"/>
    </source>
</evidence>
<gene>
    <name evidence="1" type="ORF">ACFP3U_11605</name>
</gene>